<dbReference type="InterPro" id="IPR036597">
    <property type="entry name" value="Fido-like_dom_sf"/>
</dbReference>
<dbReference type="Pfam" id="PF02661">
    <property type="entry name" value="Fic"/>
    <property type="match status" value="1"/>
</dbReference>
<dbReference type="InterPro" id="IPR036388">
    <property type="entry name" value="WH-like_DNA-bd_sf"/>
</dbReference>
<dbReference type="PROSITE" id="PS51459">
    <property type="entry name" value="FIDO"/>
    <property type="match status" value="1"/>
</dbReference>
<dbReference type="InterPro" id="IPR036390">
    <property type="entry name" value="WH_DNA-bd_sf"/>
</dbReference>
<keyword evidence="1" id="KW-0067">ATP-binding</keyword>
<feature type="site" description="Important for autoinhibition of adenylyltransferase activity" evidence="2">
    <location>
        <position position="143"/>
    </location>
</feature>
<dbReference type="RefSeq" id="WP_209946034.1">
    <property type="nucleotide sequence ID" value="NZ_JAFICZ010000001.1"/>
</dbReference>
<protein>
    <submittedName>
        <fullName evidence="4">Fic family protein</fullName>
    </submittedName>
</protein>
<evidence type="ECO:0000313" key="5">
    <source>
        <dbReference type="Proteomes" id="UP000673383"/>
    </source>
</evidence>
<dbReference type="InterPro" id="IPR040198">
    <property type="entry name" value="Fido_containing"/>
</dbReference>
<dbReference type="InterPro" id="IPR003812">
    <property type="entry name" value="Fido"/>
</dbReference>
<dbReference type="GO" id="GO:0005524">
    <property type="term" value="F:ATP binding"/>
    <property type="evidence" value="ECO:0007669"/>
    <property type="project" value="UniProtKB-KW"/>
</dbReference>
<keyword evidence="1" id="KW-0547">Nucleotide-binding</keyword>
<dbReference type="Gene3D" id="1.10.3290.10">
    <property type="entry name" value="Fido-like domain"/>
    <property type="match status" value="1"/>
</dbReference>
<evidence type="ECO:0000313" key="4">
    <source>
        <dbReference type="EMBL" id="MBP1299863.1"/>
    </source>
</evidence>
<dbReference type="SUPFAM" id="SSF46785">
    <property type="entry name" value="Winged helix' DNA-binding domain"/>
    <property type="match status" value="1"/>
</dbReference>
<dbReference type="Gene3D" id="1.10.10.10">
    <property type="entry name" value="Winged helix-like DNA-binding domain superfamily/Winged helix DNA-binding domain"/>
    <property type="match status" value="1"/>
</dbReference>
<name>A0A8I1YGR3_BRAEL</name>
<dbReference type="AlphaFoldDB" id="A0A8I1YGR3"/>
<reference evidence="4" key="1">
    <citation type="submission" date="2021-02" db="EMBL/GenBank/DDBJ databases">
        <title>Genomic Encyclopedia of Type Strains, Phase IV (KMG-V): Genome sequencing to study the core and pangenomes of soil and plant-associated prokaryotes.</title>
        <authorList>
            <person name="Whitman W."/>
        </authorList>
    </citation>
    <scope>NUCLEOTIDE SEQUENCE</scope>
    <source>
        <strain evidence="4">USDA 406</strain>
    </source>
</reference>
<proteinExistence type="predicted"/>
<accession>A0A8I1YGR3</accession>
<dbReference type="GO" id="GO:0006355">
    <property type="term" value="P:regulation of DNA-templated transcription"/>
    <property type="evidence" value="ECO:0007669"/>
    <property type="project" value="UniProtKB-ARBA"/>
</dbReference>
<dbReference type="SUPFAM" id="SSF140931">
    <property type="entry name" value="Fic-like"/>
    <property type="match status" value="1"/>
</dbReference>
<organism evidence="4 5">
    <name type="scientific">Bradyrhizobium elkanii</name>
    <dbReference type="NCBI Taxonomy" id="29448"/>
    <lineage>
        <taxon>Bacteria</taxon>
        <taxon>Pseudomonadati</taxon>
        <taxon>Pseudomonadota</taxon>
        <taxon>Alphaproteobacteria</taxon>
        <taxon>Hyphomicrobiales</taxon>
        <taxon>Nitrobacteraceae</taxon>
        <taxon>Bradyrhizobium</taxon>
    </lineage>
</organism>
<dbReference type="EMBL" id="JAFICZ010000001">
    <property type="protein sequence ID" value="MBP1299863.1"/>
    <property type="molecule type" value="Genomic_DNA"/>
</dbReference>
<sequence>MTLNETDKAILDAIETGANTASGILAALERNGISISQPTLSRRLSALQADRYVLVEGKGRNTRYKADNYNQYFSIPPERRKAVSYDRSILENYVPNQTRWLDPEVSQQLLAAGGGVRADASTYSRAIVQKLLVDLSYASSSLEGNTYSYLDTQVLIEYGQAAEGKAADETQMILDHKEAITYLVDNIGDIELDVREIRNVHSLLSRGLIDPAARGTVRRRIVGLGDSAYMPLAIPQILEDQLTLIVQKQALIDDPFERSLFLMVMISYLQYFEDVNKRTGRVICNVPLLKAGLAPLSFMNVDKTKYTKGLLAFYELGRHDLTAEAYAEGYAASASRYDAYVGRDREEAELEFKRRAEIYEAVKQYVLKSIEQGARLDAQEFLSAQFEKDEGKTRQTLMRRTGDIVESLNEGNHVAYGIGRKTFDTYDKLGAARKSTP</sequence>
<dbReference type="PANTHER" id="PTHR13504">
    <property type="entry name" value="FIDO DOMAIN-CONTAINING PROTEIN DDB_G0283145"/>
    <property type="match status" value="1"/>
</dbReference>
<dbReference type="CDD" id="cd00090">
    <property type="entry name" value="HTH_ARSR"/>
    <property type="match status" value="1"/>
</dbReference>
<evidence type="ECO:0000259" key="3">
    <source>
        <dbReference type="PROSITE" id="PS51459"/>
    </source>
</evidence>
<dbReference type="Proteomes" id="UP000673383">
    <property type="component" value="Unassembled WGS sequence"/>
</dbReference>
<gene>
    <name evidence="4" type="ORF">JOH49_009616</name>
</gene>
<comment type="caution">
    <text evidence="4">The sequence shown here is derived from an EMBL/GenBank/DDBJ whole genome shotgun (WGS) entry which is preliminary data.</text>
</comment>
<feature type="domain" description="Fido" evidence="3">
    <location>
        <begin position="192"/>
        <end position="332"/>
    </location>
</feature>
<feature type="binding site" evidence="1">
    <location>
        <begin position="274"/>
        <end position="281"/>
    </location>
    <ligand>
        <name>ATP</name>
        <dbReference type="ChEBI" id="CHEBI:30616"/>
    </ligand>
</feature>
<dbReference type="PANTHER" id="PTHR13504:SF38">
    <property type="entry name" value="FIDO DOMAIN-CONTAINING PROTEIN"/>
    <property type="match status" value="1"/>
</dbReference>
<evidence type="ECO:0000256" key="1">
    <source>
        <dbReference type="PIRSR" id="PIRSR640198-2"/>
    </source>
</evidence>
<dbReference type="InterPro" id="IPR011991">
    <property type="entry name" value="ArsR-like_HTH"/>
</dbReference>
<evidence type="ECO:0000256" key="2">
    <source>
        <dbReference type="PIRSR" id="PIRSR640198-3"/>
    </source>
</evidence>